<evidence type="ECO:0000259" key="3">
    <source>
        <dbReference type="Pfam" id="PF24867"/>
    </source>
</evidence>
<feature type="transmembrane region" description="Helical" evidence="2">
    <location>
        <begin position="68"/>
        <end position="89"/>
    </location>
</feature>
<dbReference type="OMA" id="MYNARRI"/>
<dbReference type="AlphaFoldDB" id="A0A059DJT3"/>
<reference evidence="4" key="1">
    <citation type="submission" date="2013-07" db="EMBL/GenBank/DDBJ databases">
        <title>The genome of Eucalyptus grandis.</title>
        <authorList>
            <person name="Schmutz J."/>
            <person name="Hayes R."/>
            <person name="Myburg A."/>
            <person name="Tuskan G."/>
            <person name="Grattapaglia D."/>
            <person name="Rokhsar D.S."/>
        </authorList>
    </citation>
    <scope>NUCLEOTIDE SEQUENCE</scope>
    <source>
        <tissue evidence="4">Leaf extractions</tissue>
    </source>
</reference>
<sequence>MSGGVGPSNDIGLPKDDQPHPSPPPASTAAPAASAKRAYLSFRQLKFLALVVVLAASGLVYYQDLAFLVLSLVYIHVLSVVAFPSLGPAREPTVFDTRNRVLRLYVSFAAVVGLFLPIAYIFEGIYEGDKEGIAAAAPHLFLLASQVFMEGVAVYGGFSTPIRVFVPVSYNAKRIFTLMEWLESEFRREGHGGGGWAARRVYAGRILAAANMALWCFNLFAFLLPVYMPKAFKKYYAAYYNVKDV</sequence>
<dbReference type="KEGG" id="egr:104448551"/>
<gene>
    <name evidence="4" type="ORF">EUGRSUZ_A02764</name>
</gene>
<dbReference type="InterPro" id="IPR056635">
    <property type="entry name" value="DUF7733"/>
</dbReference>
<feature type="domain" description="DUF7733" evidence="3">
    <location>
        <begin position="40"/>
        <end position="236"/>
    </location>
</feature>
<evidence type="ECO:0000313" key="4">
    <source>
        <dbReference type="EMBL" id="KCW90669.1"/>
    </source>
</evidence>
<name>A0A059DJT3_EUCGR</name>
<keyword evidence="2" id="KW-0472">Membrane</keyword>
<dbReference type="OrthoDB" id="1906194at2759"/>
<dbReference type="STRING" id="71139.A0A059DJT3"/>
<feature type="transmembrane region" description="Helical" evidence="2">
    <location>
        <begin position="45"/>
        <end position="62"/>
    </location>
</feature>
<dbReference type="Pfam" id="PF24867">
    <property type="entry name" value="DUF7733"/>
    <property type="match status" value="1"/>
</dbReference>
<dbReference type="EMBL" id="KK198753">
    <property type="protein sequence ID" value="KCW90669.1"/>
    <property type="molecule type" value="Genomic_DNA"/>
</dbReference>
<proteinExistence type="predicted"/>
<evidence type="ECO:0000256" key="2">
    <source>
        <dbReference type="SAM" id="Phobius"/>
    </source>
</evidence>
<feature type="transmembrane region" description="Helical" evidence="2">
    <location>
        <begin position="101"/>
        <end position="122"/>
    </location>
</feature>
<accession>A0A059DJT3</accession>
<dbReference type="eggNOG" id="ENOG502QU47">
    <property type="taxonomic scope" value="Eukaryota"/>
</dbReference>
<evidence type="ECO:0000256" key="1">
    <source>
        <dbReference type="SAM" id="MobiDB-lite"/>
    </source>
</evidence>
<feature type="transmembrane region" description="Helical" evidence="2">
    <location>
        <begin position="206"/>
        <end position="227"/>
    </location>
</feature>
<keyword evidence="2" id="KW-1133">Transmembrane helix</keyword>
<dbReference type="Gramene" id="KCW90669">
    <property type="protein sequence ID" value="KCW90669"/>
    <property type="gene ID" value="EUGRSUZ_A02764"/>
</dbReference>
<keyword evidence="2" id="KW-0812">Transmembrane</keyword>
<dbReference type="PANTHER" id="PTHR33829">
    <property type="entry name" value="OSJNBA0044M19.10 PROTEIN"/>
    <property type="match status" value="1"/>
</dbReference>
<dbReference type="PANTHER" id="PTHR33829:SF1">
    <property type="entry name" value="TRANSMEMBRANE PROTEIN"/>
    <property type="match status" value="1"/>
</dbReference>
<dbReference type="FunCoup" id="A0A059DJT3">
    <property type="interactions" value="122"/>
</dbReference>
<organism evidence="4">
    <name type="scientific">Eucalyptus grandis</name>
    <name type="common">Flooded gum</name>
    <dbReference type="NCBI Taxonomy" id="71139"/>
    <lineage>
        <taxon>Eukaryota</taxon>
        <taxon>Viridiplantae</taxon>
        <taxon>Streptophyta</taxon>
        <taxon>Embryophyta</taxon>
        <taxon>Tracheophyta</taxon>
        <taxon>Spermatophyta</taxon>
        <taxon>Magnoliopsida</taxon>
        <taxon>eudicotyledons</taxon>
        <taxon>Gunneridae</taxon>
        <taxon>Pentapetalae</taxon>
        <taxon>rosids</taxon>
        <taxon>malvids</taxon>
        <taxon>Myrtales</taxon>
        <taxon>Myrtaceae</taxon>
        <taxon>Myrtoideae</taxon>
        <taxon>Eucalypteae</taxon>
        <taxon>Eucalyptus</taxon>
    </lineage>
</organism>
<protein>
    <recommendedName>
        <fullName evidence="3">DUF7733 domain-containing protein</fullName>
    </recommendedName>
</protein>
<feature type="region of interest" description="Disordered" evidence="1">
    <location>
        <begin position="1"/>
        <end position="30"/>
    </location>
</feature>
<dbReference type="InParanoid" id="A0A059DJT3"/>